<dbReference type="Proteomes" id="UP000005522">
    <property type="component" value="Chromosome"/>
</dbReference>
<dbReference type="InterPro" id="IPR003593">
    <property type="entry name" value="AAA+_ATPase"/>
</dbReference>
<evidence type="ECO:0000256" key="5">
    <source>
        <dbReference type="SAM" id="MobiDB-lite"/>
    </source>
</evidence>
<dbReference type="Pfam" id="PF00005">
    <property type="entry name" value="ABC_tran"/>
    <property type="match status" value="1"/>
</dbReference>
<proteinExistence type="inferred from homology"/>
<feature type="compositionally biased region" description="Basic and acidic residues" evidence="5">
    <location>
        <begin position="281"/>
        <end position="290"/>
    </location>
</feature>
<evidence type="ECO:0000313" key="7">
    <source>
        <dbReference type="EMBL" id="AIA54745.1"/>
    </source>
</evidence>
<keyword evidence="2" id="KW-0813">Transport</keyword>
<evidence type="ECO:0000256" key="3">
    <source>
        <dbReference type="ARBA" id="ARBA00022741"/>
    </source>
</evidence>
<accession>A0A059ZT33</accession>
<dbReference type="KEGG" id="acz:Acaty_c0868"/>
<feature type="domain" description="ABC transporter" evidence="6">
    <location>
        <begin position="14"/>
        <end position="247"/>
    </location>
</feature>
<gene>
    <name evidence="7" type="ORF">Acaty_c0868</name>
</gene>
<evidence type="ECO:0000256" key="4">
    <source>
        <dbReference type="ARBA" id="ARBA00022840"/>
    </source>
</evidence>
<dbReference type="AlphaFoldDB" id="A0A059ZT33"/>
<dbReference type="PROSITE" id="PS50893">
    <property type="entry name" value="ABC_TRANSPORTER_2"/>
    <property type="match status" value="1"/>
</dbReference>
<dbReference type="InterPro" id="IPR003439">
    <property type="entry name" value="ABC_transporter-like_ATP-bd"/>
</dbReference>
<name>A0A059ZT33_ACICK</name>
<dbReference type="HOGENOM" id="CLU_000604_1_11_6"/>
<comment type="similarity">
    <text evidence="1">Belongs to the ABC transporter superfamily.</text>
</comment>
<keyword evidence="3" id="KW-0547">Nucleotide-binding</keyword>
<dbReference type="RefSeq" id="WP_226824522.1">
    <property type="nucleotide sequence ID" value="NZ_CP005986.1"/>
</dbReference>
<evidence type="ECO:0000256" key="1">
    <source>
        <dbReference type="ARBA" id="ARBA00005417"/>
    </source>
</evidence>
<dbReference type="SUPFAM" id="SSF52540">
    <property type="entry name" value="P-loop containing nucleoside triphosphate hydrolases"/>
    <property type="match status" value="1"/>
</dbReference>
<dbReference type="EMBL" id="CP005986">
    <property type="protein sequence ID" value="AIA54745.1"/>
    <property type="molecule type" value="Genomic_DNA"/>
</dbReference>
<evidence type="ECO:0000259" key="6">
    <source>
        <dbReference type="PROSITE" id="PS50893"/>
    </source>
</evidence>
<dbReference type="GO" id="GO:0005524">
    <property type="term" value="F:ATP binding"/>
    <property type="evidence" value="ECO:0007669"/>
    <property type="project" value="UniProtKB-KW"/>
</dbReference>
<protein>
    <submittedName>
        <fullName evidence="7">Zinc ABC transporter, ATP-binding protein ZnuC</fullName>
    </submittedName>
</protein>
<dbReference type="PANTHER" id="PTHR42734:SF17">
    <property type="entry name" value="METAL TRANSPORT SYSTEM ATP-BINDING PROTEIN TM_0124-RELATED"/>
    <property type="match status" value="1"/>
</dbReference>
<organism evidence="7 8">
    <name type="scientific">Acidithiobacillus caldus (strain ATCC 51756 / DSM 8584 / KU)</name>
    <dbReference type="NCBI Taxonomy" id="637389"/>
    <lineage>
        <taxon>Bacteria</taxon>
        <taxon>Pseudomonadati</taxon>
        <taxon>Pseudomonadota</taxon>
        <taxon>Acidithiobacillia</taxon>
        <taxon>Acidithiobacillales</taxon>
        <taxon>Acidithiobacillaceae</taxon>
        <taxon>Acidithiobacillus</taxon>
    </lineage>
</organism>
<dbReference type="SMART" id="SM00382">
    <property type="entry name" value="AAA"/>
    <property type="match status" value="1"/>
</dbReference>
<reference evidence="7 8" key="1">
    <citation type="journal article" date="2009" name="J. Bacteriol.">
        <title>Draft genome sequence of the extremely acidophilic bacterium Acidithiobacillus caldus ATCC 51756 reveals metabolic versatility in the genus Acidithiobacillus.</title>
        <authorList>
            <person name="Valdes J."/>
            <person name="Quatrini R."/>
            <person name="Hallberg K."/>
            <person name="Dopson M."/>
            <person name="Valenzuela P.D."/>
            <person name="Holmes D.S."/>
        </authorList>
    </citation>
    <scope>NUCLEOTIDE SEQUENCE [LARGE SCALE GENOMIC DNA]</scope>
    <source>
        <strain evidence="8">ATCC 51756 / DSM 8584 / KU</strain>
    </source>
</reference>
<dbReference type="eggNOG" id="COG1121">
    <property type="taxonomic scope" value="Bacteria"/>
</dbReference>
<evidence type="ECO:0000313" key="8">
    <source>
        <dbReference type="Proteomes" id="UP000005522"/>
    </source>
</evidence>
<dbReference type="Gene3D" id="3.40.50.300">
    <property type="entry name" value="P-loop containing nucleotide triphosphate hydrolases"/>
    <property type="match status" value="1"/>
</dbReference>
<dbReference type="PANTHER" id="PTHR42734">
    <property type="entry name" value="METAL TRANSPORT SYSTEM ATP-BINDING PROTEIN TM_0124-RELATED"/>
    <property type="match status" value="1"/>
</dbReference>
<dbReference type="InterPro" id="IPR027417">
    <property type="entry name" value="P-loop_NTPase"/>
</dbReference>
<feature type="region of interest" description="Disordered" evidence="5">
    <location>
        <begin position="261"/>
        <end position="290"/>
    </location>
</feature>
<evidence type="ECO:0000256" key="2">
    <source>
        <dbReference type="ARBA" id="ARBA00022448"/>
    </source>
</evidence>
<dbReference type="GO" id="GO:0016887">
    <property type="term" value="F:ATP hydrolysis activity"/>
    <property type="evidence" value="ECO:0007669"/>
    <property type="project" value="InterPro"/>
</dbReference>
<sequence>MSHSLPPASGKTLLEIENLGVRLGGRQVLEGLSLSLEGGVLCGLIGENGAGKTTLLRSILGLQRISSGAIRLAGGTVGAMRDVVGYVPQKIAFDPQLPLRTRDLVELGISGRHFGLPWRRRRYRAATEAALAAVGAESFAQQRLGQLSGGQQQRAVIAHALVRQPQLLLLDEPLANLDFRSTTSLIQLLGRLVREHGITVLVTAHDMNPLLPVLDRLVYLVGGRAAAGTVDEVVRPEVLSRLYGYPVSVLRHHGRYLVLPDSPDGPGELRHAGTELPPPPPREHGACPQH</sequence>
<dbReference type="InterPro" id="IPR050153">
    <property type="entry name" value="Metal_Ion_Import_ABC"/>
</dbReference>
<keyword evidence="4 7" id="KW-0067">ATP-binding</keyword>